<evidence type="ECO:0000313" key="9">
    <source>
        <dbReference type="EMBL" id="RNA04785.1"/>
    </source>
</evidence>
<dbReference type="InterPro" id="IPR000719">
    <property type="entry name" value="Prot_kinase_dom"/>
</dbReference>
<keyword evidence="1" id="KW-0723">Serine/threonine-protein kinase</keyword>
<evidence type="ECO:0000256" key="1">
    <source>
        <dbReference type="ARBA" id="ARBA00022527"/>
    </source>
</evidence>
<keyword evidence="3 6" id="KW-0547">Nucleotide-binding</keyword>
<comment type="caution">
    <text evidence="9">The sequence shown here is derived from an EMBL/GenBank/DDBJ whole genome shotgun (WGS) entry which is preliminary data.</text>
</comment>
<dbReference type="Pfam" id="PF00069">
    <property type="entry name" value="Pkinase"/>
    <property type="match status" value="1"/>
</dbReference>
<keyword evidence="5 6" id="KW-0067">ATP-binding</keyword>
<dbReference type="Gene3D" id="1.10.510.10">
    <property type="entry name" value="Transferase(Phosphotransferase) domain 1"/>
    <property type="match status" value="1"/>
</dbReference>
<dbReference type="InterPro" id="IPR011009">
    <property type="entry name" value="Kinase-like_dom_sf"/>
</dbReference>
<evidence type="ECO:0000256" key="2">
    <source>
        <dbReference type="ARBA" id="ARBA00022679"/>
    </source>
</evidence>
<feature type="region of interest" description="Disordered" evidence="7">
    <location>
        <begin position="434"/>
        <end position="468"/>
    </location>
</feature>
<evidence type="ECO:0000256" key="5">
    <source>
        <dbReference type="ARBA" id="ARBA00022840"/>
    </source>
</evidence>
<dbReference type="STRING" id="10195.A0A3M7Q188"/>
<dbReference type="EMBL" id="REGN01007961">
    <property type="protein sequence ID" value="RNA04785.1"/>
    <property type="molecule type" value="Genomic_DNA"/>
</dbReference>
<dbReference type="FunFam" id="1.10.510.10:FF:000624">
    <property type="entry name" value="Mitogen-activated protein kinase"/>
    <property type="match status" value="1"/>
</dbReference>
<dbReference type="GO" id="GO:0005524">
    <property type="term" value="F:ATP binding"/>
    <property type="evidence" value="ECO:0007669"/>
    <property type="project" value="UniProtKB-UniRule"/>
</dbReference>
<dbReference type="InterPro" id="IPR017441">
    <property type="entry name" value="Protein_kinase_ATP_BS"/>
</dbReference>
<accession>A0A3M7Q188</accession>
<evidence type="ECO:0000256" key="6">
    <source>
        <dbReference type="PROSITE-ProRule" id="PRU10141"/>
    </source>
</evidence>
<dbReference type="InterPro" id="IPR050117">
    <property type="entry name" value="MAPK"/>
</dbReference>
<dbReference type="SUPFAM" id="SSF56112">
    <property type="entry name" value="Protein kinase-like (PK-like)"/>
    <property type="match status" value="1"/>
</dbReference>
<keyword evidence="4 9" id="KW-0418">Kinase</keyword>
<dbReference type="PANTHER" id="PTHR24055">
    <property type="entry name" value="MITOGEN-ACTIVATED PROTEIN KINASE"/>
    <property type="match status" value="1"/>
</dbReference>
<dbReference type="PROSITE" id="PS50011">
    <property type="entry name" value="PROTEIN_KINASE_DOM"/>
    <property type="match status" value="1"/>
</dbReference>
<gene>
    <name evidence="9" type="ORF">BpHYR1_035715</name>
</gene>
<keyword evidence="2" id="KW-0808">Transferase</keyword>
<feature type="compositionally biased region" description="Polar residues" evidence="7">
    <location>
        <begin position="436"/>
        <end position="445"/>
    </location>
</feature>
<proteinExistence type="predicted"/>
<dbReference type="PROSITE" id="PS00108">
    <property type="entry name" value="PROTEIN_KINASE_ST"/>
    <property type="match status" value="1"/>
</dbReference>
<evidence type="ECO:0000256" key="4">
    <source>
        <dbReference type="ARBA" id="ARBA00022777"/>
    </source>
</evidence>
<dbReference type="Gene3D" id="3.30.200.20">
    <property type="entry name" value="Phosphorylase Kinase, domain 1"/>
    <property type="match status" value="1"/>
</dbReference>
<sequence length="604" mass="70474">MNKYEILEIIGEGTYGVVVKAINKETSQIVAIKKFKDIAKNFIRRELKMLNSLRSCEHVVNLKEAYKRKEKIYFIFEYVDKTLLQLLQENRNGLDLALTKSIIYQLCKAIEKCHNLNIIHRDIKPENLLIDKNNNLKLCDFGFARENNLGPLDEPFTEYVATRWYRSPELILVCPYGKPVDVWAIGCIACECTTSRALFPGKSDIDQLYLIVQLLGPLCEQLQNEIYKKQKFSSLKSLKIEQKTSLEQRFGIFMDEKLIDFTKKCLEIDPVKRSTIEECLAHSIFEEKQNFNEQKQDKSNFKTEEIKTDGRESRSFFHKTLNSLYESKDSDLLIYNLLNNNFDIQKTIVPKTEEASKQSEKKISFPALGSELKEQIENQSLDESDKNHNQSKSNFLSFYIRNQLNQQQKDSDKLFLKSNVKFNEVVTEIPKRSKTFGKNSNFGSRNESDRNHFVTSNLSDSKQETSRGQILFKFENNRDTKNTKRSTSTLETYKNELGVKPIRKTSITPTKHLESFSTNPNILKTQLFKTDSIDKKGDSRMRQTPDLDMKSNLKRYNNIISQQRPYHMLNFRNQKFQQTNSPIEKVHQNGQIFESLKILNIRKP</sequence>
<dbReference type="SMART" id="SM00220">
    <property type="entry name" value="S_TKc"/>
    <property type="match status" value="1"/>
</dbReference>
<organism evidence="9 10">
    <name type="scientific">Brachionus plicatilis</name>
    <name type="common">Marine rotifer</name>
    <name type="synonym">Brachionus muelleri</name>
    <dbReference type="NCBI Taxonomy" id="10195"/>
    <lineage>
        <taxon>Eukaryota</taxon>
        <taxon>Metazoa</taxon>
        <taxon>Spiralia</taxon>
        <taxon>Gnathifera</taxon>
        <taxon>Rotifera</taxon>
        <taxon>Eurotatoria</taxon>
        <taxon>Monogononta</taxon>
        <taxon>Pseudotrocha</taxon>
        <taxon>Ploima</taxon>
        <taxon>Brachionidae</taxon>
        <taxon>Brachionus</taxon>
    </lineage>
</organism>
<name>A0A3M7Q188_BRAPC</name>
<evidence type="ECO:0000259" key="8">
    <source>
        <dbReference type="PROSITE" id="PS50011"/>
    </source>
</evidence>
<dbReference type="AlphaFoldDB" id="A0A3M7Q188"/>
<dbReference type="GO" id="GO:0004674">
    <property type="term" value="F:protein serine/threonine kinase activity"/>
    <property type="evidence" value="ECO:0007669"/>
    <property type="project" value="UniProtKB-KW"/>
</dbReference>
<dbReference type="Proteomes" id="UP000276133">
    <property type="component" value="Unassembled WGS sequence"/>
</dbReference>
<dbReference type="InterPro" id="IPR008271">
    <property type="entry name" value="Ser/Thr_kinase_AS"/>
</dbReference>
<dbReference type="OrthoDB" id="10418618at2759"/>
<evidence type="ECO:0000256" key="3">
    <source>
        <dbReference type="ARBA" id="ARBA00022741"/>
    </source>
</evidence>
<protein>
    <submittedName>
        <fullName evidence="9">Cyclin-dependent kinase-like 5</fullName>
    </submittedName>
</protein>
<feature type="binding site" evidence="6">
    <location>
        <position position="34"/>
    </location>
    <ligand>
        <name>ATP</name>
        <dbReference type="ChEBI" id="CHEBI:30616"/>
    </ligand>
</feature>
<feature type="domain" description="Protein kinase" evidence="8">
    <location>
        <begin position="4"/>
        <end position="285"/>
    </location>
</feature>
<keyword evidence="10" id="KW-1185">Reference proteome</keyword>
<evidence type="ECO:0000313" key="10">
    <source>
        <dbReference type="Proteomes" id="UP000276133"/>
    </source>
</evidence>
<dbReference type="PROSITE" id="PS00107">
    <property type="entry name" value="PROTEIN_KINASE_ATP"/>
    <property type="match status" value="1"/>
</dbReference>
<evidence type="ECO:0000256" key="7">
    <source>
        <dbReference type="SAM" id="MobiDB-lite"/>
    </source>
</evidence>
<reference evidence="9 10" key="1">
    <citation type="journal article" date="2018" name="Sci. Rep.">
        <title>Genomic signatures of local adaptation to the degree of environmental predictability in rotifers.</title>
        <authorList>
            <person name="Franch-Gras L."/>
            <person name="Hahn C."/>
            <person name="Garcia-Roger E.M."/>
            <person name="Carmona M.J."/>
            <person name="Serra M."/>
            <person name="Gomez A."/>
        </authorList>
    </citation>
    <scope>NUCLEOTIDE SEQUENCE [LARGE SCALE GENOMIC DNA]</scope>
    <source>
        <strain evidence="9">HYR1</strain>
    </source>
</reference>